<name>A0A239PV62_9RHOB</name>
<dbReference type="GO" id="GO:0055085">
    <property type="term" value="P:transmembrane transport"/>
    <property type="evidence" value="ECO:0007669"/>
    <property type="project" value="InterPro"/>
</dbReference>
<dbReference type="Pfam" id="PF25876">
    <property type="entry name" value="HH_MFP_RND"/>
    <property type="match status" value="1"/>
</dbReference>
<evidence type="ECO:0000259" key="4">
    <source>
        <dbReference type="Pfam" id="PF25954"/>
    </source>
</evidence>
<organism evidence="5 6">
    <name type="scientific">Paracoccus seriniphilus</name>
    <dbReference type="NCBI Taxonomy" id="184748"/>
    <lineage>
        <taxon>Bacteria</taxon>
        <taxon>Pseudomonadati</taxon>
        <taxon>Pseudomonadota</taxon>
        <taxon>Alphaproteobacteria</taxon>
        <taxon>Rhodobacterales</taxon>
        <taxon>Paracoccaceae</taxon>
        <taxon>Paracoccus</taxon>
    </lineage>
</organism>
<dbReference type="Gene3D" id="2.40.30.170">
    <property type="match status" value="1"/>
</dbReference>
<dbReference type="RefSeq" id="WP_089344281.1">
    <property type="nucleotide sequence ID" value="NZ_CP067130.1"/>
</dbReference>
<feature type="domain" description="Multidrug resistance protein MdtA-like barrel-sandwich hybrid" evidence="3">
    <location>
        <begin position="49"/>
        <end position="244"/>
    </location>
</feature>
<evidence type="ECO:0000256" key="1">
    <source>
        <dbReference type="SAM" id="Coils"/>
    </source>
</evidence>
<evidence type="ECO:0000313" key="6">
    <source>
        <dbReference type="Proteomes" id="UP000198307"/>
    </source>
</evidence>
<reference evidence="5 6" key="1">
    <citation type="submission" date="2017-07" db="EMBL/GenBank/DDBJ databases">
        <authorList>
            <person name="Sun Z.S."/>
            <person name="Albrecht U."/>
            <person name="Echele G."/>
            <person name="Lee C.C."/>
        </authorList>
    </citation>
    <scope>NUCLEOTIDE SEQUENCE [LARGE SCALE GENOMIC DNA]</scope>
    <source>
        <strain evidence="5 6">DSM 14827</strain>
    </source>
</reference>
<keyword evidence="1" id="KW-0175">Coiled coil</keyword>
<evidence type="ECO:0000259" key="2">
    <source>
        <dbReference type="Pfam" id="PF25876"/>
    </source>
</evidence>
<feature type="domain" description="Multidrug resistance protein MdtA-like alpha-helical hairpin" evidence="2">
    <location>
        <begin position="117"/>
        <end position="180"/>
    </location>
</feature>
<dbReference type="InterPro" id="IPR058625">
    <property type="entry name" value="MdtA-like_BSH"/>
</dbReference>
<dbReference type="InterPro" id="IPR050739">
    <property type="entry name" value="MFP"/>
</dbReference>
<feature type="coiled-coil region" evidence="1">
    <location>
        <begin position="162"/>
        <end position="210"/>
    </location>
</feature>
<feature type="domain" description="CusB-like beta-barrel" evidence="4">
    <location>
        <begin position="250"/>
        <end position="292"/>
    </location>
</feature>
<proteinExistence type="predicted"/>
<dbReference type="InterPro" id="IPR058624">
    <property type="entry name" value="MdtA-like_HH"/>
</dbReference>
<protein>
    <submittedName>
        <fullName evidence="5">Multidrug resistance efflux pump</fullName>
    </submittedName>
</protein>
<accession>A0A239PV62</accession>
<dbReference type="Pfam" id="PF25954">
    <property type="entry name" value="Beta-barrel_RND_2"/>
    <property type="match status" value="1"/>
</dbReference>
<keyword evidence="6" id="KW-1185">Reference proteome</keyword>
<dbReference type="EMBL" id="FZQB01000006">
    <property type="protein sequence ID" value="SNT73913.1"/>
    <property type="molecule type" value="Genomic_DNA"/>
</dbReference>
<dbReference type="InterPro" id="IPR058792">
    <property type="entry name" value="Beta-barrel_RND_2"/>
</dbReference>
<dbReference type="Pfam" id="PF25917">
    <property type="entry name" value="BSH_RND"/>
    <property type="match status" value="1"/>
</dbReference>
<dbReference type="PANTHER" id="PTHR30386:SF24">
    <property type="entry name" value="MULTIDRUG RESISTANCE EFFLUX PUMP"/>
    <property type="match status" value="1"/>
</dbReference>
<evidence type="ECO:0000313" key="5">
    <source>
        <dbReference type="EMBL" id="SNT73913.1"/>
    </source>
</evidence>
<dbReference type="Proteomes" id="UP000198307">
    <property type="component" value="Unassembled WGS sequence"/>
</dbReference>
<sequence length="347" mass="37273">MTSFKHHFPTAAILLTGIAGVLAVLFAWQLPPFGSTEIRTDNAYLRGNVTTLSPQVSGYVTRVRVQDFQQVEEGDILVELDDRTARQSLAQAQSSLAAAKARLASNAQSIRSAEAVLQSRKAALGSAEATLDKARANAQRQAKLKEKGFISTSESEDSTLSLRQAETALIAAQSNVAVAREDVEALKINIDLLNAQLASAKASVELARINLEHCIVRAPHKGRLGQIGVKPGQYVSAGTSLMSLVAPETWVIANINEGELADLRVDQPVSFTVDALHHQRFHGHVAQISPATASEYSVLGNSTATGNFTKIAQRLPVKIEIDPDQPDRDRLAPGMSVVLHAPRLASR</sequence>
<gene>
    <name evidence="5" type="ORF">SAMN05444959_10693</name>
</gene>
<dbReference type="PANTHER" id="PTHR30386">
    <property type="entry name" value="MEMBRANE FUSION SUBUNIT OF EMRAB-TOLC MULTIDRUG EFFLUX PUMP"/>
    <property type="match status" value="1"/>
</dbReference>
<dbReference type="SUPFAM" id="SSF111369">
    <property type="entry name" value="HlyD-like secretion proteins"/>
    <property type="match status" value="2"/>
</dbReference>
<dbReference type="Gene3D" id="1.10.287.470">
    <property type="entry name" value="Helix hairpin bin"/>
    <property type="match status" value="1"/>
</dbReference>
<dbReference type="OrthoDB" id="9811754at2"/>
<dbReference type="AlphaFoldDB" id="A0A239PV62"/>
<evidence type="ECO:0000259" key="3">
    <source>
        <dbReference type="Pfam" id="PF25917"/>
    </source>
</evidence>
<dbReference type="Gene3D" id="2.40.50.100">
    <property type="match status" value="1"/>
</dbReference>